<proteinExistence type="predicted"/>
<sequence>MNLPDLSSYRSKFIHNGLELPLPVVEHQPEGLLNSLPAPPFGKKSWPWDKQTSPSVFDQNFKWPKLTIVTPSYNQASFLEQTIRSVLLQNYPNLEYIVIDGGSNDGSLQIIEKYAPWISYEQHEKDRGQSHAINMGFSLSSGDYHAWINSDDFYLEGVFASVMSKFIKTGVDFVYGYGIDHDVLTGQEKTNRILPFTDYFIKIPGLVQPSTFWNARIHEPIWEELHCALDYELWLRLVKGRSRLLIKQPLSVAHIHDQAKTHSPKMKAQWEADHQMIWAANAHGRVDEWKKIMFLNRIRIKLYSLFYQLNPFK</sequence>
<dbReference type="InterPro" id="IPR001173">
    <property type="entry name" value="Glyco_trans_2-like"/>
</dbReference>
<dbReference type="CDD" id="cd06433">
    <property type="entry name" value="GT_2_WfgS_like"/>
    <property type="match status" value="1"/>
</dbReference>
<dbReference type="PANTHER" id="PTHR22916:SF65">
    <property type="entry name" value="SLR1065 PROTEIN"/>
    <property type="match status" value="1"/>
</dbReference>
<keyword evidence="2" id="KW-0328">Glycosyltransferase</keyword>
<evidence type="ECO:0000259" key="1">
    <source>
        <dbReference type="Pfam" id="PF00535"/>
    </source>
</evidence>
<dbReference type="PANTHER" id="PTHR22916">
    <property type="entry name" value="GLYCOSYLTRANSFERASE"/>
    <property type="match status" value="1"/>
</dbReference>
<accession>A0ABW2ZGU7</accession>
<dbReference type="Proteomes" id="UP001597073">
    <property type="component" value="Unassembled WGS sequence"/>
</dbReference>
<evidence type="ECO:0000313" key="3">
    <source>
        <dbReference type="Proteomes" id="UP001597073"/>
    </source>
</evidence>
<dbReference type="Pfam" id="PF00535">
    <property type="entry name" value="Glycos_transf_2"/>
    <property type="match status" value="1"/>
</dbReference>
<reference evidence="3" key="1">
    <citation type="journal article" date="2019" name="Int. J. Syst. Evol. Microbiol.">
        <title>The Global Catalogue of Microorganisms (GCM) 10K type strain sequencing project: providing services to taxonomists for standard genome sequencing and annotation.</title>
        <authorList>
            <consortium name="The Broad Institute Genomics Platform"/>
            <consortium name="The Broad Institute Genome Sequencing Center for Infectious Disease"/>
            <person name="Wu L."/>
            <person name="Ma J."/>
        </authorList>
    </citation>
    <scope>NUCLEOTIDE SEQUENCE [LARGE SCALE GENOMIC DNA]</scope>
    <source>
        <strain evidence="3">CCUG 60742</strain>
    </source>
</reference>
<dbReference type="EMBL" id="JBHTIA010000007">
    <property type="protein sequence ID" value="MFD0765435.1"/>
    <property type="molecule type" value="Genomic_DNA"/>
</dbReference>
<name>A0ABW2ZGU7_9SPHI</name>
<dbReference type="Gene3D" id="3.90.550.10">
    <property type="entry name" value="Spore Coat Polysaccharide Biosynthesis Protein SpsA, Chain A"/>
    <property type="match status" value="1"/>
</dbReference>
<keyword evidence="2" id="KW-0808">Transferase</keyword>
<comment type="caution">
    <text evidence="2">The sequence shown here is derived from an EMBL/GenBank/DDBJ whole genome shotgun (WGS) entry which is preliminary data.</text>
</comment>
<organism evidence="2 3">
    <name type="scientific">Mucilaginibacter lutimaris</name>
    <dbReference type="NCBI Taxonomy" id="931629"/>
    <lineage>
        <taxon>Bacteria</taxon>
        <taxon>Pseudomonadati</taxon>
        <taxon>Bacteroidota</taxon>
        <taxon>Sphingobacteriia</taxon>
        <taxon>Sphingobacteriales</taxon>
        <taxon>Sphingobacteriaceae</taxon>
        <taxon>Mucilaginibacter</taxon>
    </lineage>
</organism>
<gene>
    <name evidence="2" type="ORF">ACFQZI_11280</name>
</gene>
<dbReference type="GO" id="GO:0016757">
    <property type="term" value="F:glycosyltransferase activity"/>
    <property type="evidence" value="ECO:0007669"/>
    <property type="project" value="UniProtKB-KW"/>
</dbReference>
<dbReference type="SUPFAM" id="SSF53448">
    <property type="entry name" value="Nucleotide-diphospho-sugar transferases"/>
    <property type="match status" value="1"/>
</dbReference>
<keyword evidence="3" id="KW-1185">Reference proteome</keyword>
<evidence type="ECO:0000313" key="2">
    <source>
        <dbReference type="EMBL" id="MFD0765435.1"/>
    </source>
</evidence>
<feature type="domain" description="Glycosyltransferase 2-like" evidence="1">
    <location>
        <begin position="67"/>
        <end position="191"/>
    </location>
</feature>
<dbReference type="RefSeq" id="WP_377142573.1">
    <property type="nucleotide sequence ID" value="NZ_JBHTIA010000007.1"/>
</dbReference>
<dbReference type="InterPro" id="IPR029044">
    <property type="entry name" value="Nucleotide-diphossugar_trans"/>
</dbReference>
<protein>
    <submittedName>
        <fullName evidence="2">Glycosyltransferase family 2 protein</fullName>
        <ecNumber evidence="2">2.4.-.-</ecNumber>
    </submittedName>
</protein>
<dbReference type="EC" id="2.4.-.-" evidence="2"/>